<name>A0AA47EFL0_9CLOT</name>
<dbReference type="CDD" id="cd03116">
    <property type="entry name" value="MobB"/>
    <property type="match status" value="1"/>
</dbReference>
<dbReference type="EMBL" id="CP086239">
    <property type="protein sequence ID" value="WAG59307.1"/>
    <property type="molecule type" value="Genomic_DNA"/>
</dbReference>
<dbReference type="RefSeq" id="WP_216124949.1">
    <property type="nucleotide sequence ID" value="NZ_CP086239.1"/>
</dbReference>
<dbReference type="InterPro" id="IPR004435">
    <property type="entry name" value="MobB_dom"/>
</dbReference>
<evidence type="ECO:0000313" key="3">
    <source>
        <dbReference type="Proteomes" id="UP001164733"/>
    </source>
</evidence>
<dbReference type="Pfam" id="PF03205">
    <property type="entry name" value="MobB"/>
    <property type="match status" value="1"/>
</dbReference>
<accession>A0AA47EFL0</accession>
<organism evidence="2 3">
    <name type="scientific">Clostridium estertheticum</name>
    <dbReference type="NCBI Taxonomy" id="238834"/>
    <lineage>
        <taxon>Bacteria</taxon>
        <taxon>Bacillati</taxon>
        <taxon>Bacillota</taxon>
        <taxon>Clostridia</taxon>
        <taxon>Eubacteriales</taxon>
        <taxon>Clostridiaceae</taxon>
        <taxon>Clostridium</taxon>
    </lineage>
</organism>
<evidence type="ECO:0000259" key="1">
    <source>
        <dbReference type="Pfam" id="PF03205"/>
    </source>
</evidence>
<dbReference type="AlphaFoldDB" id="A0AA47EFL0"/>
<feature type="domain" description="Molybdopterin-guanine dinucleotide biosynthesis protein B (MobB)" evidence="1">
    <location>
        <begin position="10"/>
        <end position="140"/>
    </location>
</feature>
<sequence>MKKEYKKSPIITFVANSGTGKTTILEKLIPLLKERGLIIAVIKHDAHRFEIDYPGKDSYRFAQSGADVVAISSAEKVAFIEKRRQELTIEEVIDRLPPVDLILTEGYKKSAYPKIEIHRRAVSSSTLLCRPEECLAVMTDEILDISIPCFSLDDIDLLAELIYEYTMNYIAEE</sequence>
<dbReference type="PANTHER" id="PTHR40072:SF1">
    <property type="entry name" value="MOLYBDOPTERIN-GUANINE DINUCLEOTIDE BIOSYNTHESIS ADAPTER PROTEIN"/>
    <property type="match status" value="1"/>
</dbReference>
<dbReference type="Proteomes" id="UP001164733">
    <property type="component" value="Chromosome"/>
</dbReference>
<proteinExistence type="predicted"/>
<dbReference type="NCBIfam" id="TIGR00176">
    <property type="entry name" value="mobB"/>
    <property type="match status" value="1"/>
</dbReference>
<reference evidence="2" key="1">
    <citation type="submission" date="2021-11" db="EMBL/GenBank/DDBJ databases">
        <title>Clostridia strains as spoilage organisms.</title>
        <authorList>
            <person name="Wambui J."/>
            <person name="Stevens M.J.A."/>
            <person name="Stephan R."/>
        </authorList>
    </citation>
    <scope>NUCLEOTIDE SEQUENCE</scope>
    <source>
        <strain evidence="2">CF009</strain>
    </source>
</reference>
<dbReference type="GO" id="GO:0005525">
    <property type="term" value="F:GTP binding"/>
    <property type="evidence" value="ECO:0007669"/>
    <property type="project" value="InterPro"/>
</dbReference>
<dbReference type="InterPro" id="IPR052539">
    <property type="entry name" value="MGD_biosynthesis_adapter"/>
</dbReference>
<dbReference type="GO" id="GO:0006777">
    <property type="term" value="P:Mo-molybdopterin cofactor biosynthetic process"/>
    <property type="evidence" value="ECO:0007669"/>
    <property type="project" value="InterPro"/>
</dbReference>
<dbReference type="PANTHER" id="PTHR40072">
    <property type="entry name" value="MOLYBDOPTERIN-GUANINE DINUCLEOTIDE BIOSYNTHESIS ADAPTER PROTEIN-RELATED"/>
    <property type="match status" value="1"/>
</dbReference>
<evidence type="ECO:0000313" key="2">
    <source>
        <dbReference type="EMBL" id="WAG59307.1"/>
    </source>
</evidence>
<protein>
    <submittedName>
        <fullName evidence="2">Molybdopterin-guanine dinucleotide biosynthesis protein B</fullName>
    </submittedName>
</protein>
<gene>
    <name evidence="2" type="primary">mobB</name>
    <name evidence="2" type="ORF">LL038_16890</name>
</gene>